<evidence type="ECO:0000256" key="3">
    <source>
        <dbReference type="ARBA" id="ARBA00022842"/>
    </source>
</evidence>
<dbReference type="OrthoDB" id="148966at2"/>
<dbReference type="Gene3D" id="3.40.50.1000">
    <property type="entry name" value="HAD superfamily/HAD-like"/>
    <property type="match status" value="1"/>
</dbReference>
<dbReference type="RefSeq" id="WP_085853474.1">
    <property type="nucleotide sequence ID" value="NZ_FOPF01000003.1"/>
</dbReference>
<name>A0A1Y5SCU2_9RHOB</name>
<dbReference type="Proteomes" id="UP000193870">
    <property type="component" value="Unassembled WGS sequence"/>
</dbReference>
<organism evidence="4 5">
    <name type="scientific">Palleronia marisminoris</name>
    <dbReference type="NCBI Taxonomy" id="315423"/>
    <lineage>
        <taxon>Bacteria</taxon>
        <taxon>Pseudomonadati</taxon>
        <taxon>Pseudomonadota</taxon>
        <taxon>Alphaproteobacteria</taxon>
        <taxon>Rhodobacterales</taxon>
        <taxon>Roseobacteraceae</taxon>
        <taxon>Palleronia</taxon>
    </lineage>
</organism>
<evidence type="ECO:0000256" key="2">
    <source>
        <dbReference type="ARBA" id="ARBA00022801"/>
    </source>
</evidence>
<evidence type="ECO:0000256" key="1">
    <source>
        <dbReference type="ARBA" id="ARBA00022723"/>
    </source>
</evidence>
<protein>
    <submittedName>
        <fullName evidence="4">Uncharacterized protein</fullName>
    </submittedName>
</protein>
<accession>A0A1Y5SCU2</accession>
<keyword evidence="5" id="KW-1185">Reference proteome</keyword>
<dbReference type="PANTHER" id="PTHR46470:SF2">
    <property type="entry name" value="GLYCERALDEHYDE 3-PHOSPHATE PHOSPHATASE"/>
    <property type="match status" value="1"/>
</dbReference>
<dbReference type="GO" id="GO:0016791">
    <property type="term" value="F:phosphatase activity"/>
    <property type="evidence" value="ECO:0007669"/>
    <property type="project" value="TreeGrafter"/>
</dbReference>
<reference evidence="4 5" key="1">
    <citation type="submission" date="2017-03" db="EMBL/GenBank/DDBJ databases">
        <authorList>
            <person name="Afonso C.L."/>
            <person name="Miller P.J."/>
            <person name="Scott M.A."/>
            <person name="Spackman E."/>
            <person name="Goraichik I."/>
            <person name="Dimitrov K.M."/>
            <person name="Suarez D.L."/>
            <person name="Swayne D.E."/>
        </authorList>
    </citation>
    <scope>NUCLEOTIDE SEQUENCE [LARGE SCALE GENOMIC DNA]</scope>
    <source>
        <strain evidence="4 5">CECT 7066</strain>
    </source>
</reference>
<dbReference type="SUPFAM" id="SSF56784">
    <property type="entry name" value="HAD-like"/>
    <property type="match status" value="1"/>
</dbReference>
<dbReference type="Gene3D" id="1.10.150.520">
    <property type="match status" value="1"/>
</dbReference>
<dbReference type="InterPro" id="IPR051400">
    <property type="entry name" value="HAD-like_hydrolase"/>
</dbReference>
<gene>
    <name evidence="4" type="ORF">PAM7066_01465</name>
</gene>
<dbReference type="EMBL" id="FWFV01000003">
    <property type="protein sequence ID" value="SLN35022.1"/>
    <property type="molecule type" value="Genomic_DNA"/>
</dbReference>
<keyword evidence="3" id="KW-0460">Magnesium</keyword>
<keyword evidence="1" id="KW-0479">Metal-binding</keyword>
<sequence>MTFVVFDLDDTLYLERDFAFSGYAAVEAEFDIPGFEQACLDAFARGQRSRVFDTALAALGHAPDPAVVARMIAVYRGHDPRIRLAADARRAVARWSGRAGLITDGPAEMQRNKVRALGLAERLDPIILTGALGPDAGKPSPLAFEMIERATGLPGQSLVYVADNQLKDFITPRRRGWQTIMIARPDRIHTAPAPTPDHLPAFSIESLDQLEICLGSETATPRWAVRTTCASFSGES</sequence>
<dbReference type="GO" id="GO:0046872">
    <property type="term" value="F:metal ion binding"/>
    <property type="evidence" value="ECO:0007669"/>
    <property type="project" value="UniProtKB-KW"/>
</dbReference>
<dbReference type="InterPro" id="IPR036412">
    <property type="entry name" value="HAD-like_sf"/>
</dbReference>
<dbReference type="Pfam" id="PF00702">
    <property type="entry name" value="Hydrolase"/>
    <property type="match status" value="1"/>
</dbReference>
<dbReference type="PANTHER" id="PTHR46470">
    <property type="entry name" value="N-ACYLNEURAMINATE-9-PHOSPHATASE"/>
    <property type="match status" value="1"/>
</dbReference>
<dbReference type="AlphaFoldDB" id="A0A1Y5SCU2"/>
<keyword evidence="2" id="KW-0378">Hydrolase</keyword>
<dbReference type="SFLD" id="SFLDS00003">
    <property type="entry name" value="Haloacid_Dehalogenase"/>
    <property type="match status" value="1"/>
</dbReference>
<dbReference type="STRING" id="315423.SAMN04488020_103185"/>
<evidence type="ECO:0000313" key="4">
    <source>
        <dbReference type="EMBL" id="SLN35022.1"/>
    </source>
</evidence>
<proteinExistence type="predicted"/>
<evidence type="ECO:0000313" key="5">
    <source>
        <dbReference type="Proteomes" id="UP000193870"/>
    </source>
</evidence>
<dbReference type="InterPro" id="IPR023214">
    <property type="entry name" value="HAD_sf"/>
</dbReference>
<dbReference type="SFLD" id="SFLDG01129">
    <property type="entry name" value="C1.5:_HAD__Beta-PGM__Phosphata"/>
    <property type="match status" value="1"/>
</dbReference>